<evidence type="ECO:0000256" key="4">
    <source>
        <dbReference type="SAM" id="Phobius"/>
    </source>
</evidence>
<dbReference type="AlphaFoldDB" id="A0A1U7CUM9"/>
<reference evidence="9" key="1">
    <citation type="submission" date="2016-12" db="EMBL/GenBank/DDBJ databases">
        <title>Comparative genomics of four Isosphaeraceae planctomycetes: a common pool of plasmids and glycoside hydrolase genes.</title>
        <authorList>
            <person name="Ivanova A."/>
        </authorList>
    </citation>
    <scope>NUCLEOTIDE SEQUENCE [LARGE SCALE GENOMIC DNA]</scope>
    <source>
        <strain evidence="9">PX4</strain>
    </source>
</reference>
<sequence>MTTIGDPSATHPRPDSARAGHGGDPSKGSRLGWILKLLIVVACVGGFAYLERTGKLPKPVQDAYEQAKGLVLHTAEHSPPPDPRDARAPSKTTWHGLVEVDDDQIEALSLKVVAVRAQTDPIKLELTGRTAYNENSLTKIRPRFDTLVEGVLAEKGRRVKKGDPLVALFSTELATAKNAYQTNYVQWQHDLRLLKLREKLVKTGAISEQTFVDTKNDESKSRLGYYTSWENLRVLGVPDSEIEPLIANLGEAPTAEHLLNIADKAKMTLRSPVDGIVVQRDVAPGNLYDNSNVLMVIAPVDKLWVMVNVYERDQSKVALGQRMTIQFPFLQKTAAGVVEYVASEVSKDSRAVQARASIPNPDGSLKADMLVRAVLDVPPIPGQTVVPRLSMVVINGDDYVFVRKRSESGPEKRFERRKVVVAQESSDFVIIHNGLEAGEEVVTNGSLILAQLYEDLQMVNTGMPPN</sequence>
<dbReference type="InterPro" id="IPR058647">
    <property type="entry name" value="BSH_CzcB-like"/>
</dbReference>
<keyword evidence="4" id="KW-1133">Transmembrane helix</keyword>
<name>A0A1U7CUM9_9BACT</name>
<evidence type="ECO:0000256" key="2">
    <source>
        <dbReference type="ARBA" id="ARBA00022448"/>
    </source>
</evidence>
<dbReference type="Gene3D" id="2.40.420.20">
    <property type="match status" value="1"/>
</dbReference>
<dbReference type="GO" id="GO:0030313">
    <property type="term" value="C:cell envelope"/>
    <property type="evidence" value="ECO:0007669"/>
    <property type="project" value="TreeGrafter"/>
</dbReference>
<evidence type="ECO:0000259" key="5">
    <source>
        <dbReference type="Pfam" id="PF25954"/>
    </source>
</evidence>
<gene>
    <name evidence="8" type="primary">czcB_3</name>
    <name evidence="8" type="ORF">BSF38_04204</name>
</gene>
<dbReference type="OrthoDB" id="263506at2"/>
<dbReference type="FunFam" id="2.40.30.170:FF:000010">
    <property type="entry name" value="Efflux RND transporter periplasmic adaptor subunit"/>
    <property type="match status" value="1"/>
</dbReference>
<dbReference type="PANTHER" id="PTHR30097:SF4">
    <property type="entry name" value="SLR6042 PROTEIN"/>
    <property type="match status" value="1"/>
</dbReference>
<dbReference type="STRING" id="1387353.BSF38_04204"/>
<dbReference type="Gene3D" id="1.10.287.470">
    <property type="entry name" value="Helix hairpin bin"/>
    <property type="match status" value="1"/>
</dbReference>
<feature type="domain" description="CzcB-like barrel-sandwich hybrid" evidence="6">
    <location>
        <begin position="138"/>
        <end position="298"/>
    </location>
</feature>
<dbReference type="InterPro" id="IPR051909">
    <property type="entry name" value="MFP_Cation_Efflux"/>
</dbReference>
<keyword evidence="4" id="KW-0812">Transmembrane</keyword>
<evidence type="ECO:0000313" key="8">
    <source>
        <dbReference type="EMBL" id="APW62654.1"/>
    </source>
</evidence>
<keyword evidence="9" id="KW-1185">Reference proteome</keyword>
<protein>
    <submittedName>
        <fullName evidence="8">Cobalt-zinc-cadmium resistance protein CzcB</fullName>
    </submittedName>
</protein>
<evidence type="ECO:0000256" key="3">
    <source>
        <dbReference type="SAM" id="MobiDB-lite"/>
    </source>
</evidence>
<accession>A0A1U7CUM9</accession>
<proteinExistence type="inferred from homology"/>
<dbReference type="Gene3D" id="2.40.50.100">
    <property type="match status" value="1"/>
</dbReference>
<dbReference type="Pfam" id="PF25954">
    <property type="entry name" value="Beta-barrel_RND_2"/>
    <property type="match status" value="1"/>
</dbReference>
<dbReference type="InterPro" id="IPR058792">
    <property type="entry name" value="Beta-barrel_RND_2"/>
</dbReference>
<feature type="transmembrane region" description="Helical" evidence="4">
    <location>
        <begin position="31"/>
        <end position="50"/>
    </location>
</feature>
<dbReference type="InterPro" id="IPR058649">
    <property type="entry name" value="CzcB_C"/>
</dbReference>
<dbReference type="Pfam" id="PF25973">
    <property type="entry name" value="BSH_CzcB"/>
    <property type="match status" value="1"/>
</dbReference>
<dbReference type="SUPFAM" id="SSF111369">
    <property type="entry name" value="HlyD-like secretion proteins"/>
    <property type="match status" value="1"/>
</dbReference>
<dbReference type="GO" id="GO:0015679">
    <property type="term" value="P:plasma membrane copper ion transport"/>
    <property type="evidence" value="ECO:0007669"/>
    <property type="project" value="TreeGrafter"/>
</dbReference>
<dbReference type="EMBL" id="CP019082">
    <property type="protein sequence ID" value="APW62654.1"/>
    <property type="molecule type" value="Genomic_DNA"/>
</dbReference>
<evidence type="ECO:0000259" key="6">
    <source>
        <dbReference type="Pfam" id="PF25973"/>
    </source>
</evidence>
<feature type="domain" description="CusB-like beta-barrel" evidence="5">
    <location>
        <begin position="302"/>
        <end position="375"/>
    </location>
</feature>
<dbReference type="Proteomes" id="UP000186309">
    <property type="component" value="Chromosome"/>
</dbReference>
<keyword evidence="2" id="KW-0813">Transport</keyword>
<evidence type="ECO:0000256" key="1">
    <source>
        <dbReference type="ARBA" id="ARBA00009477"/>
    </source>
</evidence>
<dbReference type="GO" id="GO:0060003">
    <property type="term" value="P:copper ion export"/>
    <property type="evidence" value="ECO:0007669"/>
    <property type="project" value="TreeGrafter"/>
</dbReference>
<dbReference type="Gene3D" id="2.40.30.170">
    <property type="match status" value="1"/>
</dbReference>
<evidence type="ECO:0000259" key="7">
    <source>
        <dbReference type="Pfam" id="PF25975"/>
    </source>
</evidence>
<evidence type="ECO:0000313" key="9">
    <source>
        <dbReference type="Proteomes" id="UP000186309"/>
    </source>
</evidence>
<feature type="region of interest" description="Disordered" evidence="3">
    <location>
        <begin position="1"/>
        <end position="26"/>
    </location>
</feature>
<dbReference type="Pfam" id="PF25975">
    <property type="entry name" value="CzcB_C"/>
    <property type="match status" value="1"/>
</dbReference>
<comment type="similarity">
    <text evidence="1">Belongs to the membrane fusion protein (MFP) (TC 8.A.1) family.</text>
</comment>
<dbReference type="KEGG" id="pbor:BSF38_04204"/>
<feature type="domain" description="CzcB-like C-terminal circularly permuted SH3-like" evidence="7">
    <location>
        <begin position="386"/>
        <end position="449"/>
    </location>
</feature>
<dbReference type="PANTHER" id="PTHR30097">
    <property type="entry name" value="CATION EFFLUX SYSTEM PROTEIN CUSB"/>
    <property type="match status" value="1"/>
</dbReference>
<keyword evidence="4" id="KW-0472">Membrane</keyword>
<organism evidence="8 9">
    <name type="scientific">Paludisphaera borealis</name>
    <dbReference type="NCBI Taxonomy" id="1387353"/>
    <lineage>
        <taxon>Bacteria</taxon>
        <taxon>Pseudomonadati</taxon>
        <taxon>Planctomycetota</taxon>
        <taxon>Planctomycetia</taxon>
        <taxon>Isosphaerales</taxon>
        <taxon>Isosphaeraceae</taxon>
        <taxon>Paludisphaera</taxon>
    </lineage>
</organism>